<reference evidence="1 2" key="1">
    <citation type="submission" date="2020-08" db="EMBL/GenBank/DDBJ databases">
        <title>The Agave Microbiome: Exploring the role of microbial communities in plant adaptations to desert environments.</title>
        <authorList>
            <person name="Partida-Martinez L.P."/>
        </authorList>
    </citation>
    <scope>NUCLEOTIDE SEQUENCE [LARGE SCALE GENOMIC DNA]</scope>
    <source>
        <strain evidence="1 2">AT3.2</strain>
    </source>
</reference>
<dbReference type="AlphaFoldDB" id="A0A7W9WXK5"/>
<gene>
    <name evidence="1" type="ORF">HD842_000757</name>
</gene>
<organism evidence="1 2">
    <name type="scientific">Massilia aurea</name>
    <dbReference type="NCBI Taxonomy" id="373040"/>
    <lineage>
        <taxon>Bacteria</taxon>
        <taxon>Pseudomonadati</taxon>
        <taxon>Pseudomonadota</taxon>
        <taxon>Betaproteobacteria</taxon>
        <taxon>Burkholderiales</taxon>
        <taxon>Oxalobacteraceae</taxon>
        <taxon>Telluria group</taxon>
        <taxon>Massilia</taxon>
    </lineage>
</organism>
<accession>A0A7W9WXK5</accession>
<dbReference type="Proteomes" id="UP000540787">
    <property type="component" value="Unassembled WGS sequence"/>
</dbReference>
<evidence type="ECO:0000313" key="1">
    <source>
        <dbReference type="EMBL" id="MBB6132646.1"/>
    </source>
</evidence>
<evidence type="ECO:0000313" key="2">
    <source>
        <dbReference type="Proteomes" id="UP000540787"/>
    </source>
</evidence>
<comment type="caution">
    <text evidence="1">The sequence shown here is derived from an EMBL/GenBank/DDBJ whole genome shotgun (WGS) entry which is preliminary data.</text>
</comment>
<proteinExistence type="predicted"/>
<sequence length="89" mass="9934">MLPLKINSLHDNYAPIGIMKAVQINFVGYLTYSDDNNANRFSKNRLLNPDFSNLQDAGSKFPSPNLAEIISNTQLGIYGSTEVNSNQIW</sequence>
<dbReference type="EMBL" id="JACHBX010000001">
    <property type="protein sequence ID" value="MBB6132646.1"/>
    <property type="molecule type" value="Genomic_DNA"/>
</dbReference>
<keyword evidence="2" id="KW-1185">Reference proteome</keyword>
<protein>
    <submittedName>
        <fullName evidence="1">Uncharacterized protein</fullName>
    </submittedName>
</protein>
<name>A0A7W9WXK5_9BURK</name>